<evidence type="ECO:0000259" key="7">
    <source>
        <dbReference type="PROSITE" id="PS50071"/>
    </source>
</evidence>
<comment type="similarity">
    <text evidence="4">Belongs to the H2.0 homeobox family.</text>
</comment>
<dbReference type="InterPro" id="IPR009057">
    <property type="entry name" value="Homeodomain-like_sf"/>
</dbReference>
<organism evidence="8 9">
    <name type="scientific">Desmophyllum pertusum</name>
    <dbReference type="NCBI Taxonomy" id="174260"/>
    <lineage>
        <taxon>Eukaryota</taxon>
        <taxon>Metazoa</taxon>
        <taxon>Cnidaria</taxon>
        <taxon>Anthozoa</taxon>
        <taxon>Hexacorallia</taxon>
        <taxon>Scleractinia</taxon>
        <taxon>Caryophylliina</taxon>
        <taxon>Caryophylliidae</taxon>
        <taxon>Desmophyllum</taxon>
    </lineage>
</organism>
<comment type="subcellular location">
    <subcellularLocation>
        <location evidence="5 6">Nucleus</location>
    </subcellularLocation>
</comment>
<dbReference type="PANTHER" id="PTHR46808">
    <property type="entry name" value="H2.0-LIKE HOMEOBOX PROTEIN"/>
    <property type="match status" value="1"/>
</dbReference>
<dbReference type="PROSITE" id="PS50071">
    <property type="entry name" value="HOMEOBOX_2"/>
    <property type="match status" value="1"/>
</dbReference>
<comment type="caution">
    <text evidence="8">The sequence shown here is derived from an EMBL/GenBank/DDBJ whole genome shotgun (WGS) entry which is preliminary data.</text>
</comment>
<dbReference type="GO" id="GO:0005634">
    <property type="term" value="C:nucleus"/>
    <property type="evidence" value="ECO:0007669"/>
    <property type="project" value="UniProtKB-SubCell"/>
</dbReference>
<sequence length="173" mass="19813">MPVLHCPSMYSMWNCSVPSPASAYATSLDGLATHGGSSAQRENSEANAAASRSLKFGIENILYGSLQSEHHAVHSQFLHNQDLTYIPHQSFVPPMRTSSRPWCRPVFTQLQRRGLEKRFQVTKYVTKRERLQIGAMLGLSETQVKVWFQNRRTKWRHEAARKEEKQKEQALKS</sequence>
<dbReference type="InterPro" id="IPR001356">
    <property type="entry name" value="HD"/>
</dbReference>
<dbReference type="OrthoDB" id="6159439at2759"/>
<dbReference type="Pfam" id="PF00046">
    <property type="entry name" value="Homeodomain"/>
    <property type="match status" value="1"/>
</dbReference>
<evidence type="ECO:0000256" key="6">
    <source>
        <dbReference type="RuleBase" id="RU000682"/>
    </source>
</evidence>
<dbReference type="InterPro" id="IPR020479">
    <property type="entry name" value="HD_metazoa"/>
</dbReference>
<dbReference type="PRINTS" id="PR00031">
    <property type="entry name" value="HTHREPRESSR"/>
</dbReference>
<evidence type="ECO:0000313" key="8">
    <source>
        <dbReference type="EMBL" id="KAJ7391775.1"/>
    </source>
</evidence>
<evidence type="ECO:0000313" key="9">
    <source>
        <dbReference type="Proteomes" id="UP001163046"/>
    </source>
</evidence>
<dbReference type="PRINTS" id="PR00024">
    <property type="entry name" value="HOMEOBOX"/>
</dbReference>
<feature type="DNA-binding region" description="Homeobox" evidence="5">
    <location>
        <begin position="100"/>
        <end position="159"/>
    </location>
</feature>
<dbReference type="PANTHER" id="PTHR46808:SF1">
    <property type="entry name" value="H2.0-LIKE HOMEOBOX PROTEIN"/>
    <property type="match status" value="1"/>
</dbReference>
<evidence type="ECO:0000256" key="2">
    <source>
        <dbReference type="ARBA" id="ARBA00023155"/>
    </source>
</evidence>
<keyword evidence="2 5" id="KW-0371">Homeobox</keyword>
<dbReference type="GO" id="GO:0043565">
    <property type="term" value="F:sequence-specific DNA binding"/>
    <property type="evidence" value="ECO:0007669"/>
    <property type="project" value="TreeGrafter"/>
</dbReference>
<keyword evidence="1 5" id="KW-0238">DNA-binding</keyword>
<accession>A0A9X0A2B5</accession>
<keyword evidence="3 5" id="KW-0539">Nucleus</keyword>
<dbReference type="AlphaFoldDB" id="A0A9X0A2B5"/>
<dbReference type="Gene3D" id="1.10.10.60">
    <property type="entry name" value="Homeodomain-like"/>
    <property type="match status" value="1"/>
</dbReference>
<dbReference type="InterPro" id="IPR052497">
    <property type="entry name" value="H2.0_Homeobox_TF"/>
</dbReference>
<dbReference type="SUPFAM" id="SSF46689">
    <property type="entry name" value="Homeodomain-like"/>
    <property type="match status" value="1"/>
</dbReference>
<feature type="domain" description="Homeobox" evidence="7">
    <location>
        <begin position="98"/>
        <end position="158"/>
    </location>
</feature>
<evidence type="ECO:0000256" key="3">
    <source>
        <dbReference type="ARBA" id="ARBA00023242"/>
    </source>
</evidence>
<proteinExistence type="inferred from homology"/>
<dbReference type="SMART" id="SM00389">
    <property type="entry name" value="HOX"/>
    <property type="match status" value="1"/>
</dbReference>
<dbReference type="InterPro" id="IPR000047">
    <property type="entry name" value="HTH_motif"/>
</dbReference>
<keyword evidence="9" id="KW-1185">Reference proteome</keyword>
<gene>
    <name evidence="8" type="ORF">OS493_016062</name>
</gene>
<dbReference type="Proteomes" id="UP001163046">
    <property type="component" value="Unassembled WGS sequence"/>
</dbReference>
<dbReference type="CDD" id="cd00086">
    <property type="entry name" value="homeodomain"/>
    <property type="match status" value="1"/>
</dbReference>
<evidence type="ECO:0000256" key="4">
    <source>
        <dbReference type="ARBA" id="ARBA00038504"/>
    </source>
</evidence>
<reference evidence="8" key="1">
    <citation type="submission" date="2023-01" db="EMBL/GenBank/DDBJ databases">
        <title>Genome assembly of the deep-sea coral Lophelia pertusa.</title>
        <authorList>
            <person name="Herrera S."/>
            <person name="Cordes E."/>
        </authorList>
    </citation>
    <scope>NUCLEOTIDE SEQUENCE</scope>
    <source>
        <strain evidence="8">USNM1676648</strain>
        <tissue evidence="8">Polyp</tissue>
    </source>
</reference>
<evidence type="ECO:0000256" key="5">
    <source>
        <dbReference type="PROSITE-ProRule" id="PRU00108"/>
    </source>
</evidence>
<dbReference type="EMBL" id="MU825404">
    <property type="protein sequence ID" value="KAJ7391775.1"/>
    <property type="molecule type" value="Genomic_DNA"/>
</dbReference>
<name>A0A9X0A2B5_9CNID</name>
<protein>
    <recommendedName>
        <fullName evidence="7">Homeobox domain-containing protein</fullName>
    </recommendedName>
</protein>
<evidence type="ECO:0000256" key="1">
    <source>
        <dbReference type="ARBA" id="ARBA00023125"/>
    </source>
</evidence>